<gene>
    <name evidence="1" type="ORF">SAMEA4873653_00040</name>
</gene>
<organism evidence="1">
    <name type="scientific">Klebsiella pneumoniae</name>
    <dbReference type="NCBI Taxonomy" id="573"/>
    <lineage>
        <taxon>Bacteria</taxon>
        <taxon>Pseudomonadati</taxon>
        <taxon>Pseudomonadota</taxon>
        <taxon>Gammaproteobacteria</taxon>
        <taxon>Enterobacterales</taxon>
        <taxon>Enterobacteriaceae</taxon>
        <taxon>Klebsiella/Raoultella group</taxon>
        <taxon>Klebsiella</taxon>
        <taxon>Klebsiella pneumoniae complex</taxon>
    </lineage>
</organism>
<dbReference type="RefSeq" id="WP_023343288.1">
    <property type="nucleotide sequence ID" value="NZ_BGNY01000035.1"/>
</dbReference>
<dbReference type="AlphaFoldDB" id="A0A486PAR8"/>
<dbReference type="EMBL" id="CAAHCX010000001">
    <property type="protein sequence ID" value="VGL71644.1"/>
    <property type="molecule type" value="Genomic_DNA"/>
</dbReference>
<accession>A0A486PAR8</accession>
<name>A0A486PAR8_KLEPN</name>
<sequence>MKINEISQWEEEIYLLRRNDRVLGGVDGVANMQARQLANRTQYLKALLELQGENIDGAIDSLRGDLKSPAGWGETISAGYQSMESRFQEQATIFDFIKNETDIQTLKYAAGVDVDVSRAVEDAIKAGKTALYFPPVPGVYNIGDVDGAQSGFIIHGHARKPYTVSTDSSFNGCGTVIRLLQGATRLMTFNTRMTFINVLLDGRSLSVNLMQGATQLNGCRFISCGVYRWSTAFGRANNYIGTLYVKDTNVSENVTGFYNLIDSRVIDSTINKNYGRGVSLLTGANNNVFLGVRNEWNEKENYYSYGAGMNEVSGELCDRAGLAAFVASGGGSWIVSNHVVRRSGKNAAAGSDDNCHFRVEGEGSFIMLSNVMTLAGRGDSGEGNLSPERTFITTGNSANMKVIAAGCDLSGCTSVSGIIREKTTAIKNISGCLGTPDICNSGLAQCEDGHEYIGPPLKKGILTANGTLVYTHTQKALESWQSPVFRILKIQVRRPFDGNTEYYRVPMSFKYESTAVAMTVISSEQKSGPSGAWGYGDGSSVAVSINVSADGSTLSITLTGKDNYDREVNSYLENW</sequence>
<reference evidence="1" key="1">
    <citation type="submission" date="2019-03" db="EMBL/GenBank/DDBJ databases">
        <authorList>
            <consortium name="Pathogen Informatics"/>
        </authorList>
    </citation>
    <scope>NUCLEOTIDE SEQUENCE</scope>
    <source>
        <strain evidence="1">5012STDY7626451</strain>
    </source>
</reference>
<evidence type="ECO:0000313" key="1">
    <source>
        <dbReference type="EMBL" id="VGL71644.1"/>
    </source>
</evidence>
<protein>
    <submittedName>
        <fullName evidence="1">Putative prophage endo-N-neuraminidase</fullName>
    </submittedName>
</protein>
<proteinExistence type="predicted"/>